<keyword evidence="1" id="KW-1133">Transmembrane helix</keyword>
<reference evidence="3 4" key="1">
    <citation type="journal article" date="2019" name="Int. J. Syst. Evol. Microbiol.">
        <title>The Global Catalogue of Microorganisms (GCM) 10K type strain sequencing project: providing services to taxonomists for standard genome sequencing and annotation.</title>
        <authorList>
            <consortium name="The Broad Institute Genomics Platform"/>
            <consortium name="The Broad Institute Genome Sequencing Center for Infectious Disease"/>
            <person name="Wu L."/>
            <person name="Ma J."/>
        </authorList>
    </citation>
    <scope>NUCLEOTIDE SEQUENCE [LARGE SCALE GENOMIC DNA]</scope>
    <source>
        <strain evidence="3 4">JCM 6886</strain>
    </source>
</reference>
<dbReference type="EMBL" id="BAAADG010000003">
    <property type="protein sequence ID" value="GAA0218275.1"/>
    <property type="molecule type" value="Genomic_DNA"/>
</dbReference>
<feature type="chain" id="PRO_5046885817" evidence="2">
    <location>
        <begin position="21"/>
        <end position="189"/>
    </location>
</feature>
<evidence type="ECO:0000256" key="2">
    <source>
        <dbReference type="SAM" id="SignalP"/>
    </source>
</evidence>
<dbReference type="RefSeq" id="WP_286304827.1">
    <property type="nucleotide sequence ID" value="NZ_AP027741.1"/>
</dbReference>
<protein>
    <submittedName>
        <fullName evidence="3">HupE/UreJ family protein</fullName>
    </submittedName>
</protein>
<dbReference type="InterPro" id="IPR007038">
    <property type="entry name" value="HupE_UreJ"/>
</dbReference>
<feature type="transmembrane region" description="Helical" evidence="1">
    <location>
        <begin position="87"/>
        <end position="105"/>
    </location>
</feature>
<evidence type="ECO:0000313" key="3">
    <source>
        <dbReference type="EMBL" id="GAA0218275.1"/>
    </source>
</evidence>
<comment type="caution">
    <text evidence="3">The sequence shown here is derived from an EMBL/GenBank/DDBJ whole genome shotgun (WGS) entry which is preliminary data.</text>
</comment>
<feature type="transmembrane region" description="Helical" evidence="1">
    <location>
        <begin position="167"/>
        <end position="188"/>
    </location>
</feature>
<name>A0ABN0TCL2_9GAMM</name>
<dbReference type="PIRSF" id="PIRSF016919">
    <property type="entry name" value="HupE_UreJ"/>
    <property type="match status" value="1"/>
</dbReference>
<feature type="transmembrane region" description="Helical" evidence="1">
    <location>
        <begin position="112"/>
        <end position="128"/>
    </location>
</feature>
<feature type="signal peptide" evidence="2">
    <location>
        <begin position="1"/>
        <end position="20"/>
    </location>
</feature>
<feature type="transmembrane region" description="Helical" evidence="1">
    <location>
        <begin position="30"/>
        <end position="52"/>
    </location>
</feature>
<organism evidence="3 4">
    <name type="scientific">Methylophaga marina</name>
    <dbReference type="NCBI Taxonomy" id="45495"/>
    <lineage>
        <taxon>Bacteria</taxon>
        <taxon>Pseudomonadati</taxon>
        <taxon>Pseudomonadota</taxon>
        <taxon>Gammaproteobacteria</taxon>
        <taxon>Thiotrichales</taxon>
        <taxon>Piscirickettsiaceae</taxon>
        <taxon>Methylophaga</taxon>
    </lineage>
</organism>
<feature type="transmembrane region" description="Helical" evidence="1">
    <location>
        <begin position="140"/>
        <end position="160"/>
    </location>
</feature>
<evidence type="ECO:0000313" key="4">
    <source>
        <dbReference type="Proteomes" id="UP001501476"/>
    </source>
</evidence>
<dbReference type="Pfam" id="PF04955">
    <property type="entry name" value="HupE_UreJ"/>
    <property type="match status" value="1"/>
</dbReference>
<dbReference type="Proteomes" id="UP001501476">
    <property type="component" value="Unassembled WGS sequence"/>
</dbReference>
<keyword evidence="1" id="KW-0472">Membrane</keyword>
<accession>A0ABN0TCL2</accession>
<sequence>MKKSLLILMALVGFPLTAMAHPGHDAVGFMSGFLHPLTGLDHLLVMLAIGFWAARAPTENRFQIPTLFIIFLLIGLTMGAFMTTSSMVELGIAVSVLAMGLILFLSARISALWQLMLTSMFGLMHGFVHGQELVLAEHGFMAILGLTLTTAGLLATGFLLGRQKDRIGQYLQSLLISVLAVAGAFFLIA</sequence>
<evidence type="ECO:0000256" key="1">
    <source>
        <dbReference type="SAM" id="Phobius"/>
    </source>
</evidence>
<keyword evidence="4" id="KW-1185">Reference proteome</keyword>
<keyword evidence="1" id="KW-0812">Transmembrane</keyword>
<keyword evidence="2" id="KW-0732">Signal</keyword>
<proteinExistence type="predicted"/>
<feature type="transmembrane region" description="Helical" evidence="1">
    <location>
        <begin position="64"/>
        <end position="81"/>
    </location>
</feature>
<gene>
    <name evidence="3" type="ORF">GCM10008964_07300</name>
</gene>